<dbReference type="AlphaFoldDB" id="A0A5A5TKM6"/>
<feature type="domain" description="Thioredoxin" evidence="6">
    <location>
        <begin position="1"/>
        <end position="118"/>
    </location>
</feature>
<dbReference type="PANTHER" id="PTHR45663">
    <property type="entry name" value="GEO12009P1"/>
    <property type="match status" value="1"/>
</dbReference>
<dbReference type="RefSeq" id="WP_172632487.1">
    <property type="nucleotide sequence ID" value="NZ_BIXY01000153.1"/>
</dbReference>
<comment type="similarity">
    <text evidence="1">Belongs to the thioredoxin family.</text>
</comment>
<evidence type="ECO:0000256" key="2">
    <source>
        <dbReference type="ARBA" id="ARBA00022448"/>
    </source>
</evidence>
<keyword evidence="8" id="KW-1185">Reference proteome</keyword>
<dbReference type="PROSITE" id="PS00194">
    <property type="entry name" value="THIOREDOXIN_1"/>
    <property type="match status" value="1"/>
</dbReference>
<keyword evidence="2" id="KW-0813">Transport</keyword>
<dbReference type="Pfam" id="PF00085">
    <property type="entry name" value="Thioredoxin"/>
    <property type="match status" value="1"/>
</dbReference>
<keyword evidence="5" id="KW-0676">Redox-active center</keyword>
<dbReference type="EMBL" id="BIXY01000153">
    <property type="protein sequence ID" value="GCF11832.1"/>
    <property type="molecule type" value="Genomic_DNA"/>
</dbReference>
<protein>
    <submittedName>
        <fullName evidence="7">Thioredoxin</fullName>
    </submittedName>
</protein>
<evidence type="ECO:0000256" key="4">
    <source>
        <dbReference type="ARBA" id="ARBA00023157"/>
    </source>
</evidence>
<dbReference type="GO" id="GO:0005737">
    <property type="term" value="C:cytoplasm"/>
    <property type="evidence" value="ECO:0007669"/>
    <property type="project" value="TreeGrafter"/>
</dbReference>
<keyword evidence="4" id="KW-1015">Disulfide bond</keyword>
<dbReference type="CDD" id="cd02947">
    <property type="entry name" value="TRX_family"/>
    <property type="match status" value="1"/>
</dbReference>
<dbReference type="FunFam" id="3.40.30.10:FF:000001">
    <property type="entry name" value="Thioredoxin"/>
    <property type="match status" value="1"/>
</dbReference>
<dbReference type="Proteomes" id="UP000322530">
    <property type="component" value="Unassembled WGS sequence"/>
</dbReference>
<gene>
    <name evidence="7" type="ORF">KDI_53960</name>
</gene>
<name>A0A5A5TKM6_9CHLR</name>
<dbReference type="SUPFAM" id="SSF52833">
    <property type="entry name" value="Thioredoxin-like"/>
    <property type="match status" value="1"/>
</dbReference>
<proteinExistence type="inferred from homology"/>
<evidence type="ECO:0000313" key="8">
    <source>
        <dbReference type="Proteomes" id="UP000322530"/>
    </source>
</evidence>
<reference evidence="7 8" key="1">
    <citation type="submission" date="2019-01" db="EMBL/GenBank/DDBJ databases">
        <title>Draft genome sequence of Dictyobacter sp. Uno17.</title>
        <authorList>
            <person name="Wang C.M."/>
            <person name="Zheng Y."/>
            <person name="Sakai Y."/>
            <person name="Abe K."/>
            <person name="Yokota A."/>
            <person name="Yabe S."/>
        </authorList>
    </citation>
    <scope>NUCLEOTIDE SEQUENCE [LARGE SCALE GENOMIC DNA]</scope>
    <source>
        <strain evidence="7 8">Uno17</strain>
    </source>
</reference>
<evidence type="ECO:0000256" key="5">
    <source>
        <dbReference type="ARBA" id="ARBA00023284"/>
    </source>
</evidence>
<evidence type="ECO:0000256" key="3">
    <source>
        <dbReference type="ARBA" id="ARBA00022982"/>
    </source>
</evidence>
<accession>A0A5A5TKM6</accession>
<evidence type="ECO:0000256" key="1">
    <source>
        <dbReference type="ARBA" id="ARBA00008987"/>
    </source>
</evidence>
<dbReference type="InterPro" id="IPR017937">
    <property type="entry name" value="Thioredoxin_CS"/>
</dbReference>
<evidence type="ECO:0000259" key="6">
    <source>
        <dbReference type="PROSITE" id="PS51352"/>
    </source>
</evidence>
<evidence type="ECO:0000313" key="7">
    <source>
        <dbReference type="EMBL" id="GCF11832.1"/>
    </source>
</evidence>
<comment type="caution">
    <text evidence="7">The sequence shown here is derived from an EMBL/GenBank/DDBJ whole genome shotgun (WGS) entry which is preliminary data.</text>
</comment>
<dbReference type="Gene3D" id="3.40.30.10">
    <property type="entry name" value="Glutaredoxin"/>
    <property type="match status" value="1"/>
</dbReference>
<organism evidence="7 8">
    <name type="scientific">Dictyobacter arantiisoli</name>
    <dbReference type="NCBI Taxonomy" id="2014874"/>
    <lineage>
        <taxon>Bacteria</taxon>
        <taxon>Bacillati</taxon>
        <taxon>Chloroflexota</taxon>
        <taxon>Ktedonobacteria</taxon>
        <taxon>Ktedonobacterales</taxon>
        <taxon>Dictyobacteraceae</taxon>
        <taxon>Dictyobacter</taxon>
    </lineage>
</organism>
<dbReference type="PROSITE" id="PS51352">
    <property type="entry name" value="THIOREDOXIN_2"/>
    <property type="match status" value="1"/>
</dbReference>
<dbReference type="PRINTS" id="PR00421">
    <property type="entry name" value="THIOREDOXIN"/>
</dbReference>
<dbReference type="GO" id="GO:0015035">
    <property type="term" value="F:protein-disulfide reductase activity"/>
    <property type="evidence" value="ECO:0007669"/>
    <property type="project" value="TreeGrafter"/>
</dbReference>
<dbReference type="PANTHER" id="PTHR45663:SF11">
    <property type="entry name" value="GEO12009P1"/>
    <property type="match status" value="1"/>
</dbReference>
<dbReference type="InterPro" id="IPR036249">
    <property type="entry name" value="Thioredoxin-like_sf"/>
</dbReference>
<keyword evidence="3" id="KW-0249">Electron transport</keyword>
<dbReference type="InterPro" id="IPR013766">
    <property type="entry name" value="Thioredoxin_domain"/>
</dbReference>
<sequence length="123" mass="13809">MSTIHNLPSQSNVMNIGDQNFKDQVLNSTLPVIIKFTAQWCPHCHALAPAYQQLSVEYQDKLRFVQLDVDENPQVPTTYRIQGMPTLLIFKDGKECGRIVGPGPQANSLKQRIDQVLVENGCD</sequence>